<dbReference type="RefSeq" id="WP_161794145.1">
    <property type="nucleotide sequence ID" value="NZ_CP090145.1"/>
</dbReference>
<accession>A0ABY4HR89</accession>
<reference evidence="1" key="2">
    <citation type="submission" date="2022-04" db="EMBL/GenBank/DDBJ databases">
        <title>Complete Genome Sequence of Flavobacterium sediminilitoris YSM-43, Isolated from a Tidal Sediment.</title>
        <authorList>
            <person name="Lee P.A."/>
        </authorList>
    </citation>
    <scope>NUCLEOTIDE SEQUENCE</scope>
    <source>
        <strain evidence="1">YSM-43</strain>
    </source>
</reference>
<proteinExistence type="predicted"/>
<organism evidence="1 2">
    <name type="scientific">Flavobacterium sediminilitoris</name>
    <dbReference type="NCBI Taxonomy" id="2024526"/>
    <lineage>
        <taxon>Bacteria</taxon>
        <taxon>Pseudomonadati</taxon>
        <taxon>Bacteroidota</taxon>
        <taxon>Flavobacteriia</taxon>
        <taxon>Flavobacteriales</taxon>
        <taxon>Flavobacteriaceae</taxon>
        <taxon>Flavobacterium</taxon>
    </lineage>
</organism>
<name>A0ABY4HR89_9FLAO</name>
<dbReference type="EMBL" id="CP090145">
    <property type="protein sequence ID" value="UOX35223.1"/>
    <property type="molecule type" value="Genomic_DNA"/>
</dbReference>
<evidence type="ECO:0000313" key="1">
    <source>
        <dbReference type="EMBL" id="UOX35223.1"/>
    </source>
</evidence>
<keyword evidence="2" id="KW-1185">Reference proteome</keyword>
<reference evidence="1" key="1">
    <citation type="submission" date="2021-12" db="EMBL/GenBank/DDBJ databases">
        <authorList>
            <person name="Cha I.-T."/>
            <person name="Lee K.-E."/>
            <person name="Park S.-J."/>
        </authorList>
    </citation>
    <scope>NUCLEOTIDE SEQUENCE</scope>
    <source>
        <strain evidence="1">YSM-43</strain>
    </source>
</reference>
<gene>
    <name evidence="1" type="ORF">LXD69_06825</name>
</gene>
<evidence type="ECO:0008006" key="3">
    <source>
        <dbReference type="Google" id="ProtNLM"/>
    </source>
</evidence>
<protein>
    <recommendedName>
        <fullName evidence="3">Bacteriocin-type signal sequence-containing protein</fullName>
    </recommendedName>
</protein>
<sequence length="56" mass="6465">MKKTVLNLKGTKELSSNEQKQIQGGVIRDWDKCCIKPDSPPYPPYGCEYWKLCAEF</sequence>
<evidence type="ECO:0000313" key="2">
    <source>
        <dbReference type="Proteomes" id="UP000830454"/>
    </source>
</evidence>
<dbReference type="Proteomes" id="UP000830454">
    <property type="component" value="Chromosome"/>
</dbReference>